<dbReference type="PANTHER" id="PTHR43682:SF1">
    <property type="entry name" value="LACTATE UTILIZATION PROTEIN C"/>
    <property type="match status" value="1"/>
</dbReference>
<sequence>MDNNKERFLSNLASQLGRPLKTQPEALPEPVNLYPEQRLTELSDDELYQYFLNTAQLAGSTYETTTLSSLPKHLETLCEQYGLPVILTGDPRLQESGVIDYLSEHCHANIWDHTEGKKNIERVKEAKVGIVFAEYGLAESGGVVLFSGADKGRSVGLIPETTIFVLKRSTILPRVAQLAERLHQMALKNIRMPSCINIISGPSCTSDIELIKVVGVHGSLNAIYVIIEDC</sequence>
<dbReference type="Gene3D" id="3.40.50.10420">
    <property type="entry name" value="NagB/RpiA/CoA transferase-like"/>
    <property type="match status" value="1"/>
</dbReference>
<evidence type="ECO:0000259" key="1">
    <source>
        <dbReference type="Pfam" id="PF02589"/>
    </source>
</evidence>
<dbReference type="InterPro" id="IPR024185">
    <property type="entry name" value="FTHF_cligase-like_sf"/>
</dbReference>
<protein>
    <submittedName>
        <fullName evidence="3">Lactate utilization protein C</fullName>
    </submittedName>
</protein>
<evidence type="ECO:0000313" key="3">
    <source>
        <dbReference type="EMBL" id="SPY96385.1"/>
    </source>
</evidence>
<feature type="domain" description="LUD" evidence="1">
    <location>
        <begin position="58"/>
        <end position="227"/>
    </location>
</feature>
<proteinExistence type="predicted"/>
<dbReference type="EMBL" id="CP021694">
    <property type="protein sequence ID" value="ARX33040.1"/>
    <property type="molecule type" value="Genomic_DNA"/>
</dbReference>
<dbReference type="SUPFAM" id="SSF100950">
    <property type="entry name" value="NagB/RpiA/CoA transferase-like"/>
    <property type="match status" value="1"/>
</dbReference>
<gene>
    <name evidence="3" type="primary">lutC_2</name>
    <name evidence="2" type="ORF">AM402_02405</name>
    <name evidence="3" type="ORF">NCTC10975_02101</name>
</gene>
<dbReference type="Pfam" id="PF02589">
    <property type="entry name" value="LUD_dom"/>
    <property type="match status" value="1"/>
</dbReference>
<dbReference type="EMBL" id="UAUE01000014">
    <property type="protein sequence ID" value="SPY96385.1"/>
    <property type="molecule type" value="Genomic_DNA"/>
</dbReference>
<accession>A0A1Z1SQL0</accession>
<dbReference type="STRING" id="584.AOUC001_19495"/>
<evidence type="ECO:0000313" key="2">
    <source>
        <dbReference type="EMBL" id="ARX33040.1"/>
    </source>
</evidence>
<dbReference type="InterPro" id="IPR037171">
    <property type="entry name" value="NagB/RpiA_transferase-like"/>
</dbReference>
<dbReference type="Proteomes" id="UP000251485">
    <property type="component" value="Unassembled WGS sequence"/>
</dbReference>
<dbReference type="AlphaFoldDB" id="A0A1Z1SQL0"/>
<name>A0A1Z1SQL0_PROMI</name>
<dbReference type="Proteomes" id="UP000195540">
    <property type="component" value="Chromosome"/>
</dbReference>
<reference evidence="3 5" key="2">
    <citation type="submission" date="2018-06" db="EMBL/GenBank/DDBJ databases">
        <authorList>
            <consortium name="Pathogen Informatics"/>
            <person name="Doyle S."/>
        </authorList>
    </citation>
    <scope>NUCLEOTIDE SEQUENCE [LARGE SCALE GENOMIC DNA]</scope>
    <source>
        <strain evidence="3 5">NCTC10975</strain>
    </source>
</reference>
<organism evidence="3 5">
    <name type="scientific">Proteus mirabilis</name>
    <dbReference type="NCBI Taxonomy" id="584"/>
    <lineage>
        <taxon>Bacteria</taxon>
        <taxon>Pseudomonadati</taxon>
        <taxon>Pseudomonadota</taxon>
        <taxon>Gammaproteobacteria</taxon>
        <taxon>Enterobacterales</taxon>
        <taxon>Morganellaceae</taxon>
        <taxon>Proteus</taxon>
    </lineage>
</organism>
<dbReference type="RefSeq" id="WP_004249865.1">
    <property type="nucleotide sequence ID" value="NZ_ABFDCH020000134.1"/>
</dbReference>
<reference evidence="2 4" key="1">
    <citation type="submission" date="2017-05" db="EMBL/GenBank/DDBJ databases">
        <title>Whole genome sequencing of Proteus mirabilis AR_0155.</title>
        <authorList>
            <person name="Conlan S."/>
            <person name="Thomas P.J."/>
            <person name="Mullikin J."/>
            <person name="Frank K.M."/>
            <person name="Segre J.A."/>
        </authorList>
    </citation>
    <scope>NUCLEOTIDE SEQUENCE [LARGE SCALE GENOMIC DNA]</scope>
    <source>
        <strain evidence="2 4">AR_0155</strain>
    </source>
</reference>
<evidence type="ECO:0000313" key="5">
    <source>
        <dbReference type="Proteomes" id="UP000251485"/>
    </source>
</evidence>
<dbReference type="PANTHER" id="PTHR43682">
    <property type="entry name" value="LACTATE UTILIZATION PROTEIN C"/>
    <property type="match status" value="1"/>
</dbReference>
<dbReference type="InterPro" id="IPR003741">
    <property type="entry name" value="LUD_dom"/>
</dbReference>
<evidence type="ECO:0000313" key="4">
    <source>
        <dbReference type="Proteomes" id="UP000195540"/>
    </source>
</evidence>